<evidence type="ECO:0000313" key="2">
    <source>
        <dbReference type="EMBL" id="CAI9755670.1"/>
    </source>
</evidence>
<organism evidence="2 3">
    <name type="scientific">Fraxinus pennsylvanica</name>
    <dbReference type="NCBI Taxonomy" id="56036"/>
    <lineage>
        <taxon>Eukaryota</taxon>
        <taxon>Viridiplantae</taxon>
        <taxon>Streptophyta</taxon>
        <taxon>Embryophyta</taxon>
        <taxon>Tracheophyta</taxon>
        <taxon>Spermatophyta</taxon>
        <taxon>Magnoliopsida</taxon>
        <taxon>eudicotyledons</taxon>
        <taxon>Gunneridae</taxon>
        <taxon>Pentapetalae</taxon>
        <taxon>asterids</taxon>
        <taxon>lamiids</taxon>
        <taxon>Lamiales</taxon>
        <taxon>Oleaceae</taxon>
        <taxon>Oleeae</taxon>
        <taxon>Fraxinus</taxon>
    </lineage>
</organism>
<reference evidence="2" key="1">
    <citation type="submission" date="2023-05" db="EMBL/GenBank/DDBJ databases">
        <authorList>
            <person name="Huff M."/>
        </authorList>
    </citation>
    <scope>NUCLEOTIDE SEQUENCE</scope>
</reference>
<dbReference type="PANTHER" id="PTHR12858">
    <property type="entry name" value="RIBOSOME BIOGENESIS PROTEIN"/>
    <property type="match status" value="1"/>
</dbReference>
<name>A0AAD1YTK2_9LAMI</name>
<dbReference type="GO" id="GO:0000479">
    <property type="term" value="P:endonucleolytic cleavage of tricistronic rRNA transcript (SSU-rRNA, 5.8S rRNA, LSU-rRNA)"/>
    <property type="evidence" value="ECO:0007669"/>
    <property type="project" value="TreeGrafter"/>
</dbReference>
<dbReference type="GO" id="GO:0003924">
    <property type="term" value="F:GTPase activity"/>
    <property type="evidence" value="ECO:0007669"/>
    <property type="project" value="TreeGrafter"/>
</dbReference>
<dbReference type="EMBL" id="OU503037">
    <property type="protein sequence ID" value="CAI9755670.1"/>
    <property type="molecule type" value="Genomic_DNA"/>
</dbReference>
<evidence type="ECO:0000313" key="3">
    <source>
        <dbReference type="Proteomes" id="UP000834106"/>
    </source>
</evidence>
<dbReference type="AlphaFoldDB" id="A0AAD1YTK2"/>
<dbReference type="InterPro" id="IPR039761">
    <property type="entry name" value="Bms1/Tsr1"/>
</dbReference>
<gene>
    <name evidence="2" type="ORF">FPE_LOCUS3101</name>
</gene>
<feature type="domain" description="Ribosome biogenesis protein BMS1/TSR1 C-terminal" evidence="1">
    <location>
        <begin position="94"/>
        <end position="277"/>
    </location>
</feature>
<dbReference type="PANTHER" id="PTHR12858:SF2">
    <property type="entry name" value="RIBOSOME BIOGENESIS PROTEIN BMS1 HOMOLOG"/>
    <property type="match status" value="1"/>
</dbReference>
<dbReference type="GO" id="GO:0030686">
    <property type="term" value="C:90S preribosome"/>
    <property type="evidence" value="ECO:0007669"/>
    <property type="project" value="TreeGrafter"/>
</dbReference>
<accession>A0AAD1YTK2</accession>
<dbReference type="InterPro" id="IPR007034">
    <property type="entry name" value="BMS1_TSR1_C"/>
</dbReference>
<evidence type="ECO:0000259" key="1">
    <source>
        <dbReference type="SMART" id="SM01362"/>
    </source>
</evidence>
<dbReference type="GO" id="GO:0034511">
    <property type="term" value="F:U3 snoRNA binding"/>
    <property type="evidence" value="ECO:0007669"/>
    <property type="project" value="TreeGrafter"/>
</dbReference>
<keyword evidence="3" id="KW-1185">Reference proteome</keyword>
<dbReference type="SMART" id="SM01362">
    <property type="entry name" value="DUF663"/>
    <property type="match status" value="1"/>
</dbReference>
<dbReference type="Proteomes" id="UP000834106">
    <property type="component" value="Chromosome 2"/>
</dbReference>
<dbReference type="GO" id="GO:0005525">
    <property type="term" value="F:GTP binding"/>
    <property type="evidence" value="ECO:0007669"/>
    <property type="project" value="TreeGrafter"/>
</dbReference>
<protein>
    <recommendedName>
        <fullName evidence="1">Ribosome biogenesis protein BMS1/TSR1 C-terminal domain-containing protein</fullName>
    </recommendedName>
</protein>
<dbReference type="GO" id="GO:0000462">
    <property type="term" value="P:maturation of SSU-rRNA from tricistronic rRNA transcript (SSU-rRNA, 5.8S rRNA, LSU-rRNA)"/>
    <property type="evidence" value="ECO:0007669"/>
    <property type="project" value="TreeGrafter"/>
</dbReference>
<dbReference type="Pfam" id="PF04950">
    <property type="entry name" value="RIBIOP_C"/>
    <property type="match status" value="1"/>
</dbReference>
<sequence length="277" mass="31723">MLISCNLYMGIVHQGLQIRSKTAARRKKVRMMNSSSLKGRETRSVLKLKEGIDDGSVDVEDCSKFIHYASEKDWRSEDLIESIRDLFVTGGWSKAALRDEDNYSKNDAKVSRGQTDGSGYVDKLKEEIELRKQVNMAELNELDDITRIDIEGYRAGTYLRLEVSSVPFETVENFDPTHPILVGGLALGEENVGYMQVRLKRHRWHKEVLKTRDPIIVSMGWRRYQTIPIYAIEDCSGRYRMLKYTPEHMHCVAMFWGPLAPPHTGVVAVQKLSNNQV</sequence>
<proteinExistence type="predicted"/>